<dbReference type="InterPro" id="IPR015422">
    <property type="entry name" value="PyrdxlP-dep_Trfase_small"/>
</dbReference>
<comment type="cofactor">
    <cofactor evidence="1 4">
        <name>pyridoxal 5'-phosphate</name>
        <dbReference type="ChEBI" id="CHEBI:597326"/>
    </cofactor>
</comment>
<dbReference type="RefSeq" id="WP_094550972.1">
    <property type="nucleotide sequence ID" value="NZ_MQWB01000001.1"/>
</dbReference>
<dbReference type="Gene3D" id="3.40.640.10">
    <property type="entry name" value="Type I PLP-dependent aspartate aminotransferase-like (Major domain)"/>
    <property type="match status" value="1"/>
</dbReference>
<comment type="caution">
    <text evidence="6">The sequence shown here is derived from an EMBL/GenBank/DDBJ whole genome shotgun (WGS) entry which is preliminary data.</text>
</comment>
<dbReference type="SUPFAM" id="SSF53383">
    <property type="entry name" value="PLP-dependent transferases"/>
    <property type="match status" value="1"/>
</dbReference>
<dbReference type="OrthoDB" id="9807157at2"/>
<evidence type="ECO:0000313" key="7">
    <source>
        <dbReference type="Proteomes" id="UP000216446"/>
    </source>
</evidence>
<dbReference type="Proteomes" id="UP000216446">
    <property type="component" value="Unassembled WGS sequence"/>
</dbReference>
<keyword evidence="3 4" id="KW-0663">Pyridoxal phosphate</keyword>
<accession>A0A259U3R6</accession>
<dbReference type="GO" id="GO:0030170">
    <property type="term" value="F:pyridoxal phosphate binding"/>
    <property type="evidence" value="ECO:0007669"/>
    <property type="project" value="InterPro"/>
</dbReference>
<evidence type="ECO:0000259" key="5">
    <source>
        <dbReference type="Pfam" id="PF00155"/>
    </source>
</evidence>
<evidence type="ECO:0000313" key="6">
    <source>
        <dbReference type="EMBL" id="OZC04468.1"/>
    </source>
</evidence>
<reference evidence="6 7" key="1">
    <citation type="submission" date="2016-11" db="EMBL/GenBank/DDBJ databases">
        <title>Study of marine rhodopsin-containing bacteria.</title>
        <authorList>
            <person name="Yoshizawa S."/>
            <person name="Kumagai Y."/>
            <person name="Kogure K."/>
        </authorList>
    </citation>
    <scope>NUCLEOTIDE SEQUENCE [LARGE SCALE GENOMIC DNA]</scope>
    <source>
        <strain evidence="6 7">SG-29</strain>
    </source>
</reference>
<organism evidence="6 7">
    <name type="scientific">Rubricoccus marinus</name>
    <dbReference type="NCBI Taxonomy" id="716817"/>
    <lineage>
        <taxon>Bacteria</taxon>
        <taxon>Pseudomonadati</taxon>
        <taxon>Rhodothermota</taxon>
        <taxon>Rhodothermia</taxon>
        <taxon>Rhodothermales</taxon>
        <taxon>Rubricoccaceae</taxon>
        <taxon>Rubricoccus</taxon>
    </lineage>
</organism>
<proteinExistence type="inferred from homology"/>
<dbReference type="InterPro" id="IPR001917">
    <property type="entry name" value="Aminotrans_II_pyridoxalP_BS"/>
</dbReference>
<feature type="domain" description="Aminotransferase class I/classII large" evidence="5">
    <location>
        <begin position="68"/>
        <end position="405"/>
    </location>
</feature>
<dbReference type="InterPro" id="IPR015424">
    <property type="entry name" value="PyrdxlP-dep_Trfase"/>
</dbReference>
<evidence type="ECO:0000256" key="1">
    <source>
        <dbReference type="ARBA" id="ARBA00001933"/>
    </source>
</evidence>
<dbReference type="AlphaFoldDB" id="A0A259U3R6"/>
<dbReference type="Gene3D" id="3.90.1150.10">
    <property type="entry name" value="Aspartate Aminotransferase, domain 1"/>
    <property type="match status" value="1"/>
</dbReference>
<dbReference type="InParanoid" id="A0A259U3R6"/>
<evidence type="ECO:0000256" key="4">
    <source>
        <dbReference type="RuleBase" id="RU003693"/>
    </source>
</evidence>
<name>A0A259U3R6_9BACT</name>
<dbReference type="GO" id="GO:0016740">
    <property type="term" value="F:transferase activity"/>
    <property type="evidence" value="ECO:0007669"/>
    <property type="project" value="UniProtKB-KW"/>
</dbReference>
<sequence>MSALTYRDLLRIRTQYGVTKRTSTFAHRIREDRAANIDGLQYRHVLTETDREVTVRDYSGEVRPMRMFGANNYLGFATHPVVVKRVQEAVATYGVGVGGPPALNGHGPLQRELQDRLAALEGQEAALLYGTGYSANVGLMSALPSSKDFAVYDAHSHASFIDGLKLGKVPGRTFPHRDLRALDATLAEVRGDYRDVFVSVEGVYSMTGDVARLDRVAETCTKHDAMLIVDDAHGTGVTGPNGRGTVAMFDVAKEVDVIVGTFSKSFAVSGGFIAANRDIVEYLRYFSRAHVFSASLSSAVCAAVIAGLDVLESEPEIHTRLMDHAANFAETLQGMGFEASGVTPIFSLPAPLGADVRAMAHAFHDRGLFVNHVEAPVVPASEQRFRISLSALHTEEDLAELAGAIEEIWEAYAPAEPPTHVEEDMPTLDAFEGGF</sequence>
<keyword evidence="2" id="KW-0808">Transferase</keyword>
<dbReference type="InterPro" id="IPR015421">
    <property type="entry name" value="PyrdxlP-dep_Trfase_major"/>
</dbReference>
<dbReference type="InterPro" id="IPR050087">
    <property type="entry name" value="AON_synthase_class-II"/>
</dbReference>
<dbReference type="Pfam" id="PF00155">
    <property type="entry name" value="Aminotran_1_2"/>
    <property type="match status" value="1"/>
</dbReference>
<evidence type="ECO:0000256" key="2">
    <source>
        <dbReference type="ARBA" id="ARBA00022679"/>
    </source>
</evidence>
<dbReference type="InterPro" id="IPR004839">
    <property type="entry name" value="Aminotransferase_I/II_large"/>
</dbReference>
<dbReference type="PROSITE" id="PS00599">
    <property type="entry name" value="AA_TRANSFER_CLASS_2"/>
    <property type="match status" value="1"/>
</dbReference>
<evidence type="ECO:0000256" key="3">
    <source>
        <dbReference type="ARBA" id="ARBA00022898"/>
    </source>
</evidence>
<dbReference type="PANTHER" id="PTHR13693">
    <property type="entry name" value="CLASS II AMINOTRANSFERASE/8-AMINO-7-OXONONANOATE SYNTHASE"/>
    <property type="match status" value="1"/>
</dbReference>
<comment type="similarity">
    <text evidence="4">Belongs to the class-II pyridoxal-phosphate-dependent aminotransferase family.</text>
</comment>
<keyword evidence="7" id="KW-1185">Reference proteome</keyword>
<protein>
    <recommendedName>
        <fullName evidence="5">Aminotransferase class I/classII large domain-containing protein</fullName>
    </recommendedName>
</protein>
<dbReference type="EMBL" id="MQWB01000001">
    <property type="protein sequence ID" value="OZC04468.1"/>
    <property type="molecule type" value="Genomic_DNA"/>
</dbReference>
<gene>
    <name evidence="6" type="ORF">BSZ36_16675</name>
</gene>